<sequence>MIDLLINLLSPLFIAMGASVADVGNYLRAVSGYIYAILILVALLIVVMVAAHFVAKKGTRHVVRWSGALSFSLALVLIVNLICYGPMNAIVSGVLNASKAEISDDVAGNSRAVVQEAAEEGMVLVKNNGLLPLSGNVESLNVFGWASAYPVYSGTGSAASGDNSSGVVSIIQSLQDAGYATNDELTNMYLKYWEGRPEIGMNAQNWSLPEPTSEYYEGGVMSNAAAFSDTAVIVIARSGGENADLPTDMYAVQNGTYDVAKSGRVQESVTANYGYTNGTFYGNSYDYNEFDEGGHFLELSHTEKDLVENVCAHFDNVIVVINANNAMELSWVDDYDEIGAVILTPGTGETGMAALGNIISGAVNPSGKTVDTYVRDLTSTPTFQNSGNSGNHIYTNTADLQKMLAREDKTYQGVVSFVDYVEGVYMGYKYYETASDDGVIDYYSEVQYPFGYGLSYTTFTQEITAFEQGKDTVSVDVTVTNTGSVAGKDVVQLYYTPPYTNGGIEKASVNLIDFEKTQLLEPGASETVSFTVALEDMASYDSGCIKTAAGGYILEAGEYAMSIRSDSHNVLDSRTFTLSADVDYSTDGRSSDKVPATNQFGYAESPMETLSRKDGFANYATATAAPAEERYLLSDEDEGVIKNSTIIRYKPEDHDDPDAVMPTTGAKNGLVLADLAGKGYDDADWGKLLDQMSVDEMVTLVNTGGWQTAAIDSVGKVATSDCDGPAGLSHYLTGATGTQFPAEVLMAQTWSKEMADKIGDAMGQEFASANNYGWYGPAMNLHRSAFSGRNFEYYSEDAVLSGIFASYEVNGAAKYGVYSYIKHFAANDQETNRCALLMTYLSEQTLRENVLKPFEMVVKNFNFDSNVMGVMTSYNWLGNVPCVSNADLLQTVLRGEWGFVGAVISDYDGSYGYMISHQAILAGNDLMLGQGMFETNEFTNLDSATTVTALRQASKNILYTVANSGYYADASASQGGMSNMTKIFVALDVGAVAVAVALEAVVLLRWWNKRKKTAAVDQ</sequence>
<dbReference type="InterPro" id="IPR050288">
    <property type="entry name" value="Cellulose_deg_GH3"/>
</dbReference>
<dbReference type="SUPFAM" id="SSF52279">
    <property type="entry name" value="Beta-D-glucan exohydrolase, C-terminal domain"/>
    <property type="match status" value="1"/>
</dbReference>
<dbReference type="GO" id="GO:0005975">
    <property type="term" value="P:carbohydrate metabolic process"/>
    <property type="evidence" value="ECO:0007669"/>
    <property type="project" value="InterPro"/>
</dbReference>
<keyword evidence="6" id="KW-1185">Reference proteome</keyword>
<dbReference type="InterPro" id="IPR036962">
    <property type="entry name" value="Glyco_hydro_3_N_sf"/>
</dbReference>
<feature type="transmembrane region" description="Helical" evidence="3">
    <location>
        <begin position="67"/>
        <end position="87"/>
    </location>
</feature>
<dbReference type="Pfam" id="PF01915">
    <property type="entry name" value="Glyco_hydro_3_C"/>
    <property type="match status" value="1"/>
</dbReference>
<evidence type="ECO:0000256" key="2">
    <source>
        <dbReference type="ARBA" id="ARBA00022801"/>
    </source>
</evidence>
<keyword evidence="3" id="KW-1133">Transmembrane helix</keyword>
<dbReference type="RefSeq" id="WP_186919285.1">
    <property type="nucleotide sequence ID" value="NZ_JACOPQ010000007.1"/>
</dbReference>
<accession>A0A8J6JLJ0</accession>
<dbReference type="Gene3D" id="3.40.50.1700">
    <property type="entry name" value="Glycoside hydrolase family 3 C-terminal domain"/>
    <property type="match status" value="1"/>
</dbReference>
<feature type="transmembrane region" description="Helical" evidence="3">
    <location>
        <begin position="33"/>
        <end position="55"/>
    </location>
</feature>
<comment type="caution">
    <text evidence="5">The sequence shown here is derived from an EMBL/GenBank/DDBJ whole genome shotgun (WGS) entry which is preliminary data.</text>
</comment>
<proteinExistence type="inferred from homology"/>
<gene>
    <name evidence="5" type="ORF">H8S62_10675</name>
</gene>
<dbReference type="Proteomes" id="UP000607645">
    <property type="component" value="Unassembled WGS sequence"/>
</dbReference>
<dbReference type="InterPro" id="IPR002772">
    <property type="entry name" value="Glyco_hydro_3_C"/>
</dbReference>
<dbReference type="InterPro" id="IPR026891">
    <property type="entry name" value="Fn3-like"/>
</dbReference>
<dbReference type="InterPro" id="IPR001764">
    <property type="entry name" value="Glyco_hydro_3_N"/>
</dbReference>
<evidence type="ECO:0000256" key="3">
    <source>
        <dbReference type="SAM" id="Phobius"/>
    </source>
</evidence>
<dbReference type="GO" id="GO:0004553">
    <property type="term" value="F:hydrolase activity, hydrolyzing O-glycosyl compounds"/>
    <property type="evidence" value="ECO:0007669"/>
    <property type="project" value="InterPro"/>
</dbReference>
<feature type="transmembrane region" description="Helical" evidence="3">
    <location>
        <begin position="983"/>
        <end position="1004"/>
    </location>
</feature>
<keyword evidence="3" id="KW-0472">Membrane</keyword>
<dbReference type="AlphaFoldDB" id="A0A8J6JLJ0"/>
<dbReference type="EMBL" id="JACOPQ010000007">
    <property type="protein sequence ID" value="MBC5737469.1"/>
    <property type="molecule type" value="Genomic_DNA"/>
</dbReference>
<dbReference type="Pfam" id="PF14310">
    <property type="entry name" value="Fn3-like"/>
    <property type="match status" value="1"/>
</dbReference>
<dbReference type="PRINTS" id="PR00133">
    <property type="entry name" value="GLHYDRLASE3"/>
</dbReference>
<dbReference type="InterPro" id="IPR017853">
    <property type="entry name" value="GH"/>
</dbReference>
<keyword evidence="3" id="KW-0812">Transmembrane</keyword>
<feature type="domain" description="Fibronectin type III-like" evidence="4">
    <location>
        <begin position="489"/>
        <end position="567"/>
    </location>
</feature>
<protein>
    <submittedName>
        <fullName evidence="5">Glycoside hydrolase family 3 C-terminal domain-containing protein</fullName>
    </submittedName>
</protein>
<comment type="similarity">
    <text evidence="1">Belongs to the glycosyl hydrolase 3 family.</text>
</comment>
<evidence type="ECO:0000313" key="6">
    <source>
        <dbReference type="Proteomes" id="UP000607645"/>
    </source>
</evidence>
<evidence type="ECO:0000256" key="1">
    <source>
        <dbReference type="ARBA" id="ARBA00005336"/>
    </source>
</evidence>
<reference evidence="5" key="1">
    <citation type="submission" date="2020-08" db="EMBL/GenBank/DDBJ databases">
        <title>Genome public.</title>
        <authorList>
            <person name="Liu C."/>
            <person name="Sun Q."/>
        </authorList>
    </citation>
    <scope>NUCLEOTIDE SEQUENCE</scope>
    <source>
        <strain evidence="5">NSJ-52</strain>
    </source>
</reference>
<dbReference type="Pfam" id="PF00933">
    <property type="entry name" value="Glyco_hydro_3"/>
    <property type="match status" value="1"/>
</dbReference>
<dbReference type="SMART" id="SM01217">
    <property type="entry name" value="Fn3_like"/>
    <property type="match status" value="1"/>
</dbReference>
<name>A0A8J6JLJ0_9FIRM</name>
<dbReference type="SUPFAM" id="SSF51445">
    <property type="entry name" value="(Trans)glycosidases"/>
    <property type="match status" value="1"/>
</dbReference>
<organism evidence="5 6">
    <name type="scientific">Lawsonibacter faecis</name>
    <dbReference type="NCBI Taxonomy" id="2763052"/>
    <lineage>
        <taxon>Bacteria</taxon>
        <taxon>Bacillati</taxon>
        <taxon>Bacillota</taxon>
        <taxon>Clostridia</taxon>
        <taxon>Eubacteriales</taxon>
        <taxon>Oscillospiraceae</taxon>
        <taxon>Lawsonibacter</taxon>
    </lineage>
</organism>
<dbReference type="PANTHER" id="PTHR42715:SF10">
    <property type="entry name" value="BETA-GLUCOSIDASE"/>
    <property type="match status" value="1"/>
</dbReference>
<dbReference type="InterPro" id="IPR036881">
    <property type="entry name" value="Glyco_hydro_3_C_sf"/>
</dbReference>
<dbReference type="Gene3D" id="2.60.40.10">
    <property type="entry name" value="Immunoglobulins"/>
    <property type="match status" value="1"/>
</dbReference>
<evidence type="ECO:0000259" key="4">
    <source>
        <dbReference type="SMART" id="SM01217"/>
    </source>
</evidence>
<dbReference type="PANTHER" id="PTHR42715">
    <property type="entry name" value="BETA-GLUCOSIDASE"/>
    <property type="match status" value="1"/>
</dbReference>
<dbReference type="Gene3D" id="3.20.20.300">
    <property type="entry name" value="Glycoside hydrolase, family 3, N-terminal domain"/>
    <property type="match status" value="1"/>
</dbReference>
<evidence type="ECO:0000313" key="5">
    <source>
        <dbReference type="EMBL" id="MBC5737469.1"/>
    </source>
</evidence>
<keyword evidence="2 5" id="KW-0378">Hydrolase</keyword>
<dbReference type="InterPro" id="IPR013783">
    <property type="entry name" value="Ig-like_fold"/>
</dbReference>